<accession>A0A3N4HP20</accession>
<feature type="compositionally biased region" description="Low complexity" evidence="2">
    <location>
        <begin position="20"/>
        <end position="47"/>
    </location>
</feature>
<feature type="compositionally biased region" description="Polar residues" evidence="2">
    <location>
        <begin position="319"/>
        <end position="329"/>
    </location>
</feature>
<keyword evidence="5" id="KW-1185">Reference proteome</keyword>
<sequence>MAYATRGATASQAPSEAGTQSASSDAAPNSSSTSSMPTSSSSATLDSQTLLSSIQSTLAHSLAPLTQRLDQLEQQLQSPRNTNSRDADTDAEDSGATQQLQHELEGGNPPPVESVFSAAARRSDNLATNEHEFKVVSSWFSSVRAEHIRLILRNEFEPTDIVKLVHGLGKKERKKDNMVTLNEASGALELANSSTTEDEYAMYTFFQAWEVYRGIFIWGAPFHLRGSLAAALSVYTSILFKLIRSYSWPGARSYHFSFHQQRVTNPTTAYNPDIWRKVDTDLVSEHCLTTAHSFPPSQQYLSRSRLFQRPSQPRFHPYSASSETGNGRPTTGPLEARIRFPFRNNSGSVRRFGLCDAFNSRPDGCTQGENCRYSHACNSCGKFGHGAFQCTAPHSRR</sequence>
<name>A0A3N4HP20_ASCIM</name>
<dbReference type="InterPro" id="IPR000571">
    <property type="entry name" value="Znf_CCCH"/>
</dbReference>
<dbReference type="EMBL" id="ML119761">
    <property type="protein sequence ID" value="RPA75575.1"/>
    <property type="molecule type" value="Genomic_DNA"/>
</dbReference>
<proteinExistence type="predicted"/>
<dbReference type="OrthoDB" id="5425163at2759"/>
<keyword evidence="1" id="KW-0863">Zinc-finger</keyword>
<dbReference type="PROSITE" id="PS50103">
    <property type="entry name" value="ZF_C3H1"/>
    <property type="match status" value="1"/>
</dbReference>
<feature type="compositionally biased region" description="Polar residues" evidence="2">
    <location>
        <begin position="8"/>
        <end position="19"/>
    </location>
</feature>
<evidence type="ECO:0000256" key="2">
    <source>
        <dbReference type="SAM" id="MobiDB-lite"/>
    </source>
</evidence>
<reference evidence="4 5" key="1">
    <citation type="journal article" date="2018" name="Nat. Ecol. Evol.">
        <title>Pezizomycetes genomes reveal the molecular basis of ectomycorrhizal truffle lifestyle.</title>
        <authorList>
            <person name="Murat C."/>
            <person name="Payen T."/>
            <person name="Noel B."/>
            <person name="Kuo A."/>
            <person name="Morin E."/>
            <person name="Chen J."/>
            <person name="Kohler A."/>
            <person name="Krizsan K."/>
            <person name="Balestrini R."/>
            <person name="Da Silva C."/>
            <person name="Montanini B."/>
            <person name="Hainaut M."/>
            <person name="Levati E."/>
            <person name="Barry K.W."/>
            <person name="Belfiori B."/>
            <person name="Cichocki N."/>
            <person name="Clum A."/>
            <person name="Dockter R.B."/>
            <person name="Fauchery L."/>
            <person name="Guy J."/>
            <person name="Iotti M."/>
            <person name="Le Tacon F."/>
            <person name="Lindquist E.A."/>
            <person name="Lipzen A."/>
            <person name="Malagnac F."/>
            <person name="Mello A."/>
            <person name="Molinier V."/>
            <person name="Miyauchi S."/>
            <person name="Poulain J."/>
            <person name="Riccioni C."/>
            <person name="Rubini A."/>
            <person name="Sitrit Y."/>
            <person name="Splivallo R."/>
            <person name="Traeger S."/>
            <person name="Wang M."/>
            <person name="Zifcakova L."/>
            <person name="Wipf D."/>
            <person name="Zambonelli A."/>
            <person name="Paolocci F."/>
            <person name="Nowrousian M."/>
            <person name="Ottonello S."/>
            <person name="Baldrian P."/>
            <person name="Spatafora J.W."/>
            <person name="Henrissat B."/>
            <person name="Nagy L.G."/>
            <person name="Aury J.M."/>
            <person name="Wincker P."/>
            <person name="Grigoriev I.V."/>
            <person name="Bonfante P."/>
            <person name="Martin F.M."/>
        </authorList>
    </citation>
    <scope>NUCLEOTIDE SEQUENCE [LARGE SCALE GENOMIC DNA]</scope>
    <source>
        <strain evidence="4 5">RN42</strain>
    </source>
</reference>
<protein>
    <recommendedName>
        <fullName evidence="3">C3H1-type domain-containing protein</fullName>
    </recommendedName>
</protein>
<gene>
    <name evidence="4" type="ORF">BJ508DRAFT_331986</name>
</gene>
<evidence type="ECO:0000313" key="5">
    <source>
        <dbReference type="Proteomes" id="UP000275078"/>
    </source>
</evidence>
<dbReference type="AlphaFoldDB" id="A0A3N4HP20"/>
<organism evidence="4 5">
    <name type="scientific">Ascobolus immersus RN42</name>
    <dbReference type="NCBI Taxonomy" id="1160509"/>
    <lineage>
        <taxon>Eukaryota</taxon>
        <taxon>Fungi</taxon>
        <taxon>Dikarya</taxon>
        <taxon>Ascomycota</taxon>
        <taxon>Pezizomycotina</taxon>
        <taxon>Pezizomycetes</taxon>
        <taxon>Pezizales</taxon>
        <taxon>Ascobolaceae</taxon>
        <taxon>Ascobolus</taxon>
    </lineage>
</organism>
<evidence type="ECO:0000256" key="1">
    <source>
        <dbReference type="PROSITE-ProRule" id="PRU00723"/>
    </source>
</evidence>
<dbReference type="Proteomes" id="UP000275078">
    <property type="component" value="Unassembled WGS sequence"/>
</dbReference>
<feature type="zinc finger region" description="C3H1-type" evidence="1">
    <location>
        <begin position="350"/>
        <end position="378"/>
    </location>
</feature>
<feature type="region of interest" description="Disordered" evidence="2">
    <location>
        <begin position="75"/>
        <end position="113"/>
    </location>
</feature>
<keyword evidence="1" id="KW-0862">Zinc</keyword>
<keyword evidence="1" id="KW-0479">Metal-binding</keyword>
<evidence type="ECO:0000313" key="4">
    <source>
        <dbReference type="EMBL" id="RPA75575.1"/>
    </source>
</evidence>
<feature type="region of interest" description="Disordered" evidence="2">
    <location>
        <begin position="313"/>
        <end position="334"/>
    </location>
</feature>
<feature type="domain" description="C3H1-type" evidence="3">
    <location>
        <begin position="350"/>
        <end position="378"/>
    </location>
</feature>
<evidence type="ECO:0000259" key="3">
    <source>
        <dbReference type="PROSITE" id="PS50103"/>
    </source>
</evidence>
<dbReference type="GO" id="GO:0008270">
    <property type="term" value="F:zinc ion binding"/>
    <property type="evidence" value="ECO:0007669"/>
    <property type="project" value="UniProtKB-KW"/>
</dbReference>
<feature type="region of interest" description="Disordered" evidence="2">
    <location>
        <begin position="1"/>
        <end position="47"/>
    </location>
</feature>